<dbReference type="RefSeq" id="WP_074235718.1">
    <property type="nucleotide sequence ID" value="NZ_FSRK01000002.1"/>
</dbReference>
<organism evidence="1 2">
    <name type="scientific">Epilithonimonas zeae</name>
    <dbReference type="NCBI Taxonomy" id="1416779"/>
    <lineage>
        <taxon>Bacteria</taxon>
        <taxon>Pseudomonadati</taxon>
        <taxon>Bacteroidota</taxon>
        <taxon>Flavobacteriia</taxon>
        <taxon>Flavobacteriales</taxon>
        <taxon>Weeksellaceae</taxon>
        <taxon>Chryseobacterium group</taxon>
        <taxon>Epilithonimonas</taxon>
    </lineage>
</organism>
<protein>
    <recommendedName>
        <fullName evidence="3">DUF4421 domain-containing protein</fullName>
    </recommendedName>
</protein>
<dbReference type="STRING" id="1416779.SAMN05444409_2516"/>
<accession>A0A1N6IBZ0</accession>
<sequence length="332" mass="38340">MRILTFILLNFCVLTFAQNDSINNKVISYDDKIILRLNFDTNIDNYVISSKGLDIKPRLNLNNKINTTIGFDYKIVSATVSFAPNFLQGNNNGLKGKSSFANYTFRFFPKNIIQTLSYKNSKGYYISNTQDFVSNWQRGKDPYLTFPNLRIQSFGGSTSYIFNKNFSLKGIYYQKEWQEASSGSFVPSINYEYVLFSDNLNSIKSREHQLDLSFDVGYHYNYVATKHFNIAPFVFAGLGKKWSSYKADITKDEKEKQNFFTQNFGAGLHLGYNSEKIFFGSKFNYSGSHYDDNGSNIINNNFYVLLFFGYRLNAPSKVKKVYEKIQDKIPEL</sequence>
<reference evidence="2" key="1">
    <citation type="submission" date="2016-11" db="EMBL/GenBank/DDBJ databases">
        <authorList>
            <person name="Varghese N."/>
            <person name="Submissions S."/>
        </authorList>
    </citation>
    <scope>NUCLEOTIDE SEQUENCE [LARGE SCALE GENOMIC DNA]</scope>
    <source>
        <strain evidence="2">DSM 27623</strain>
    </source>
</reference>
<dbReference type="InterPro" id="IPR025535">
    <property type="entry name" value="DUF4421"/>
</dbReference>
<dbReference type="EMBL" id="FSRK01000002">
    <property type="protein sequence ID" value="SIO29534.1"/>
    <property type="molecule type" value="Genomic_DNA"/>
</dbReference>
<dbReference type="Proteomes" id="UP000185207">
    <property type="component" value="Unassembled WGS sequence"/>
</dbReference>
<gene>
    <name evidence="1" type="ORF">SAMN05444409_2516</name>
</gene>
<dbReference type="AlphaFoldDB" id="A0A1N6IBZ0"/>
<keyword evidence="2" id="KW-1185">Reference proteome</keyword>
<evidence type="ECO:0000313" key="2">
    <source>
        <dbReference type="Proteomes" id="UP000185207"/>
    </source>
</evidence>
<dbReference type="OrthoDB" id="669053at2"/>
<evidence type="ECO:0000313" key="1">
    <source>
        <dbReference type="EMBL" id="SIO29534.1"/>
    </source>
</evidence>
<name>A0A1N6IBZ0_9FLAO</name>
<evidence type="ECO:0008006" key="3">
    <source>
        <dbReference type="Google" id="ProtNLM"/>
    </source>
</evidence>
<proteinExistence type="predicted"/>
<dbReference type="Pfam" id="PF14391">
    <property type="entry name" value="DUF4421"/>
    <property type="match status" value="1"/>
</dbReference>